<comment type="similarity">
    <text evidence="1">Belongs to the CapA family.</text>
</comment>
<dbReference type="SUPFAM" id="SSF56300">
    <property type="entry name" value="Metallo-dependent phosphatases"/>
    <property type="match status" value="1"/>
</dbReference>
<feature type="domain" description="Capsule synthesis protein CapA" evidence="2">
    <location>
        <begin position="41"/>
        <end position="287"/>
    </location>
</feature>
<keyword evidence="4" id="KW-1185">Reference proteome</keyword>
<evidence type="ECO:0000313" key="3">
    <source>
        <dbReference type="EMBL" id="MBX0295078.1"/>
    </source>
</evidence>
<dbReference type="SMART" id="SM00854">
    <property type="entry name" value="PGA_cap"/>
    <property type="match status" value="1"/>
</dbReference>
<dbReference type="CDD" id="cd07381">
    <property type="entry name" value="MPP_CapA"/>
    <property type="match status" value="1"/>
</dbReference>
<dbReference type="Pfam" id="PF09587">
    <property type="entry name" value="PGA_cap"/>
    <property type="match status" value="1"/>
</dbReference>
<gene>
    <name evidence="3" type="ORF">EGH23_09335</name>
</gene>
<dbReference type="RefSeq" id="WP_220579848.1">
    <property type="nucleotide sequence ID" value="NZ_RKLT01000002.1"/>
</dbReference>
<dbReference type="AlphaFoldDB" id="A0AAW4PBW5"/>
<organism evidence="3 4">
    <name type="scientific">Haloarcula nitratireducens</name>
    <dbReference type="NCBI Taxonomy" id="2487749"/>
    <lineage>
        <taxon>Archaea</taxon>
        <taxon>Methanobacteriati</taxon>
        <taxon>Methanobacteriota</taxon>
        <taxon>Stenosarchaea group</taxon>
        <taxon>Halobacteria</taxon>
        <taxon>Halobacteriales</taxon>
        <taxon>Haloarculaceae</taxon>
        <taxon>Haloarcula</taxon>
    </lineage>
</organism>
<reference evidence="3 4" key="1">
    <citation type="submission" date="2021-06" db="EMBL/GenBank/DDBJ databases">
        <title>Halomicroarcula sp. a new haloarchaeum isolated from saline soil.</title>
        <authorList>
            <person name="Duran-Viseras A."/>
            <person name="Sanchez-Porro C."/>
            <person name="Ventosa A."/>
        </authorList>
    </citation>
    <scope>NUCLEOTIDE SEQUENCE [LARGE SCALE GENOMIC DNA]</scope>
    <source>
        <strain evidence="3 4">F27</strain>
    </source>
</reference>
<dbReference type="PANTHER" id="PTHR33393">
    <property type="entry name" value="POLYGLUTAMINE SYNTHESIS ACCESSORY PROTEIN RV0574C-RELATED"/>
    <property type="match status" value="1"/>
</dbReference>
<comment type="caution">
    <text evidence="3">The sequence shown here is derived from an EMBL/GenBank/DDBJ whole genome shotgun (WGS) entry which is preliminary data.</text>
</comment>
<dbReference type="InterPro" id="IPR052169">
    <property type="entry name" value="CW_Biosynth-Accessory"/>
</dbReference>
<dbReference type="InterPro" id="IPR019079">
    <property type="entry name" value="Capsule_synth_CapA"/>
</dbReference>
<dbReference type="InterPro" id="IPR029052">
    <property type="entry name" value="Metallo-depent_PP-like"/>
</dbReference>
<dbReference type="PANTHER" id="PTHR33393:SF11">
    <property type="entry name" value="POLYGLUTAMINE SYNTHESIS ACCESSORY PROTEIN RV0574C-RELATED"/>
    <property type="match status" value="1"/>
</dbReference>
<evidence type="ECO:0000313" key="4">
    <source>
        <dbReference type="Proteomes" id="UP001430455"/>
    </source>
</evidence>
<dbReference type="PROSITE" id="PS51257">
    <property type="entry name" value="PROKAR_LIPOPROTEIN"/>
    <property type="match status" value="1"/>
</dbReference>
<dbReference type="Proteomes" id="UP001430455">
    <property type="component" value="Unassembled WGS sequence"/>
</dbReference>
<proteinExistence type="inferred from homology"/>
<dbReference type="EMBL" id="RKLT01000002">
    <property type="protein sequence ID" value="MBX0295078.1"/>
    <property type="molecule type" value="Genomic_DNA"/>
</dbReference>
<sequence>MTPTRRAVLASSLAAFGGCLGRVSEVETACPAPVSTGETVRLGFVGDVMLGRNVNDRWREDPGGVWDGMAGRLDALDGLLLNLECCVSARGERRPGREYYFRAHPGWAIPALERAGTAFASLANNHVLDFGPTALTDTLSHLDDAGIPTAGAGRDREAAFEPATFAVGDLEITVVAATDQSPSYAARSDAAGSAYAPLKPADRLTRNWVGDAVVRARERDPDLLVVSLHWGPNWVVEPAEAQRSFARWLIDRGADVVHGHSAHVIQGVETYEGRPIIYDAGDFVDDYVVKDGLHNDRSFLFELVVEGGELAALDLVPVEIQRERVTPAVETAARWLRDRMRALSAPFETPVERRGDGLRIPLGGC</sequence>
<protein>
    <submittedName>
        <fullName evidence="3">CapA family protein</fullName>
    </submittedName>
</protein>
<dbReference type="Gene3D" id="3.60.21.10">
    <property type="match status" value="1"/>
</dbReference>
<evidence type="ECO:0000256" key="1">
    <source>
        <dbReference type="ARBA" id="ARBA00005662"/>
    </source>
</evidence>
<name>A0AAW4PBW5_9EURY</name>
<accession>A0AAW4PBW5</accession>
<evidence type="ECO:0000259" key="2">
    <source>
        <dbReference type="SMART" id="SM00854"/>
    </source>
</evidence>